<dbReference type="AlphaFoldDB" id="A0A1G2H3H5"/>
<keyword evidence="1" id="KW-0472">Membrane</keyword>
<keyword evidence="1" id="KW-1133">Transmembrane helix</keyword>
<dbReference type="Proteomes" id="UP000177954">
    <property type="component" value="Unassembled WGS sequence"/>
</dbReference>
<evidence type="ECO:0000256" key="1">
    <source>
        <dbReference type="SAM" id="Phobius"/>
    </source>
</evidence>
<dbReference type="STRING" id="1802129.A3J04_01205"/>
<keyword evidence="1" id="KW-0812">Transmembrane</keyword>
<feature type="transmembrane region" description="Helical" evidence="1">
    <location>
        <begin position="67"/>
        <end position="88"/>
    </location>
</feature>
<sequence length="283" mass="32402">MAEPEHRSTIIRTMKTDSDELLQKEKSSFLDLFTKEGERRAMEGMPLPTARIGMPQETTQRNPWKMVALFLGGLIVLGALAFGAYFFLPDLLRTNPKEIPKGPDIPRPLIKSAQKNQTIEVRKNDRTGLLAKIEEVPRDSAYTYIPILTEGGQIMRVKEFFDTVRIAPPSRDFYNGISDRIDVYKLGNDIVFVFEVRDKEKTQGNLIEWEHTLPQDFLTIFLAREAGAFHFSDRLIRNVDARVALEENPPDTHALSYSVREDFFILTTSEEALRATIDRVLEQ</sequence>
<organism evidence="2 3">
    <name type="scientific">Candidatus Ryanbacteria bacterium RIFCSPLOWO2_02_FULL_47_14</name>
    <dbReference type="NCBI Taxonomy" id="1802129"/>
    <lineage>
        <taxon>Bacteria</taxon>
        <taxon>Candidatus Ryaniibacteriota</taxon>
    </lineage>
</organism>
<protein>
    <submittedName>
        <fullName evidence="2">Uncharacterized protein</fullName>
    </submittedName>
</protein>
<evidence type="ECO:0000313" key="2">
    <source>
        <dbReference type="EMBL" id="OGZ57017.1"/>
    </source>
</evidence>
<reference evidence="2 3" key="1">
    <citation type="journal article" date="2016" name="Nat. Commun.">
        <title>Thousands of microbial genomes shed light on interconnected biogeochemical processes in an aquifer system.</title>
        <authorList>
            <person name="Anantharaman K."/>
            <person name="Brown C.T."/>
            <person name="Hug L.A."/>
            <person name="Sharon I."/>
            <person name="Castelle C.J."/>
            <person name="Probst A.J."/>
            <person name="Thomas B.C."/>
            <person name="Singh A."/>
            <person name="Wilkins M.J."/>
            <person name="Karaoz U."/>
            <person name="Brodie E.L."/>
            <person name="Williams K.H."/>
            <person name="Hubbard S.S."/>
            <person name="Banfield J.F."/>
        </authorList>
    </citation>
    <scope>NUCLEOTIDE SEQUENCE [LARGE SCALE GENOMIC DNA]</scope>
</reference>
<name>A0A1G2H3H5_9BACT</name>
<accession>A0A1G2H3H5</accession>
<dbReference type="EMBL" id="MHNZ01000003">
    <property type="protein sequence ID" value="OGZ57017.1"/>
    <property type="molecule type" value="Genomic_DNA"/>
</dbReference>
<gene>
    <name evidence="2" type="ORF">A3J04_01205</name>
</gene>
<proteinExistence type="predicted"/>
<evidence type="ECO:0000313" key="3">
    <source>
        <dbReference type="Proteomes" id="UP000177954"/>
    </source>
</evidence>
<comment type="caution">
    <text evidence="2">The sequence shown here is derived from an EMBL/GenBank/DDBJ whole genome shotgun (WGS) entry which is preliminary data.</text>
</comment>